<keyword evidence="6 8" id="KW-0472">Membrane</keyword>
<organism evidence="9">
    <name type="scientific">Cladocopium goreaui</name>
    <dbReference type="NCBI Taxonomy" id="2562237"/>
    <lineage>
        <taxon>Eukaryota</taxon>
        <taxon>Sar</taxon>
        <taxon>Alveolata</taxon>
        <taxon>Dinophyceae</taxon>
        <taxon>Suessiales</taxon>
        <taxon>Symbiodiniaceae</taxon>
        <taxon>Cladocopium</taxon>
    </lineage>
</organism>
<feature type="transmembrane region" description="Helical" evidence="8">
    <location>
        <begin position="61"/>
        <end position="81"/>
    </location>
</feature>
<comment type="caution">
    <text evidence="9">The sequence shown here is derived from an EMBL/GenBank/DDBJ whole genome shotgun (WGS) entry which is preliminary data.</text>
</comment>
<keyword evidence="3" id="KW-1003">Cell membrane</keyword>
<feature type="compositionally biased region" description="Acidic residues" evidence="7">
    <location>
        <begin position="155"/>
        <end position="169"/>
    </location>
</feature>
<accession>A0A9P1D8K8</accession>
<keyword evidence="5 8" id="KW-1133">Transmembrane helix</keyword>
<dbReference type="OrthoDB" id="10503497at2759"/>
<feature type="transmembrane region" description="Helical" evidence="8">
    <location>
        <begin position="286"/>
        <end position="306"/>
    </location>
</feature>
<evidence type="ECO:0000256" key="7">
    <source>
        <dbReference type="SAM" id="MobiDB-lite"/>
    </source>
</evidence>
<proteinExistence type="predicted"/>
<evidence type="ECO:0000256" key="6">
    <source>
        <dbReference type="ARBA" id="ARBA00023136"/>
    </source>
</evidence>
<reference evidence="9" key="1">
    <citation type="submission" date="2022-10" db="EMBL/GenBank/DDBJ databases">
        <authorList>
            <person name="Chen Y."/>
            <person name="Dougan E. K."/>
            <person name="Chan C."/>
            <person name="Rhodes N."/>
            <person name="Thang M."/>
        </authorList>
    </citation>
    <scope>NUCLEOTIDE SEQUENCE</scope>
</reference>
<feature type="transmembrane region" description="Helical" evidence="8">
    <location>
        <begin position="87"/>
        <end position="107"/>
    </location>
</feature>
<dbReference type="Pfam" id="PF01925">
    <property type="entry name" value="TauE"/>
    <property type="match status" value="1"/>
</dbReference>
<dbReference type="AlphaFoldDB" id="A0A9P1D8K8"/>
<dbReference type="EMBL" id="CAMXCT010003346">
    <property type="protein sequence ID" value="CAI4003991.1"/>
    <property type="molecule type" value="Genomic_DNA"/>
</dbReference>
<feature type="transmembrane region" description="Helical" evidence="8">
    <location>
        <begin position="119"/>
        <end position="138"/>
    </location>
</feature>
<feature type="transmembrane region" description="Helical" evidence="8">
    <location>
        <begin position="312"/>
        <end position="329"/>
    </location>
</feature>
<comment type="subcellular location">
    <subcellularLocation>
        <location evidence="1">Cell membrane</location>
        <topology evidence="1">Multi-pass membrane protein</topology>
    </subcellularLocation>
</comment>
<dbReference type="InterPro" id="IPR052017">
    <property type="entry name" value="TSUP"/>
</dbReference>
<feature type="region of interest" description="Disordered" evidence="7">
    <location>
        <begin position="149"/>
        <end position="176"/>
    </location>
</feature>
<evidence type="ECO:0000313" key="9">
    <source>
        <dbReference type="EMBL" id="CAI4003991.1"/>
    </source>
</evidence>
<evidence type="ECO:0000256" key="8">
    <source>
        <dbReference type="SAM" id="Phobius"/>
    </source>
</evidence>
<evidence type="ECO:0000313" key="11">
    <source>
        <dbReference type="Proteomes" id="UP001152797"/>
    </source>
</evidence>
<dbReference type="GO" id="GO:0005886">
    <property type="term" value="C:plasma membrane"/>
    <property type="evidence" value="ECO:0007669"/>
    <property type="project" value="UniProtKB-SubCell"/>
</dbReference>
<feature type="transmembrane region" description="Helical" evidence="8">
    <location>
        <begin position="20"/>
        <end position="49"/>
    </location>
</feature>
<name>A0A9P1D8K8_9DINO</name>
<keyword evidence="11" id="KW-1185">Reference proteome</keyword>
<dbReference type="EMBL" id="CAMXCT030003346">
    <property type="protein sequence ID" value="CAL4791303.1"/>
    <property type="molecule type" value="Genomic_DNA"/>
</dbReference>
<reference evidence="10 11" key="2">
    <citation type="submission" date="2024-05" db="EMBL/GenBank/DDBJ databases">
        <authorList>
            <person name="Chen Y."/>
            <person name="Shah S."/>
            <person name="Dougan E. K."/>
            <person name="Thang M."/>
            <person name="Chan C."/>
        </authorList>
    </citation>
    <scope>NUCLEOTIDE SEQUENCE [LARGE SCALE GENOMIC DNA]</scope>
</reference>
<evidence type="ECO:0000256" key="1">
    <source>
        <dbReference type="ARBA" id="ARBA00004651"/>
    </source>
</evidence>
<evidence type="ECO:0000256" key="4">
    <source>
        <dbReference type="ARBA" id="ARBA00022692"/>
    </source>
</evidence>
<evidence type="ECO:0000256" key="2">
    <source>
        <dbReference type="ARBA" id="ARBA00022448"/>
    </source>
</evidence>
<dbReference type="EMBL" id="CAMXCT020003346">
    <property type="protein sequence ID" value="CAL1157366.1"/>
    <property type="molecule type" value="Genomic_DNA"/>
</dbReference>
<evidence type="ECO:0000256" key="5">
    <source>
        <dbReference type="ARBA" id="ARBA00022989"/>
    </source>
</evidence>
<dbReference type="PANTHER" id="PTHR30269:SF38">
    <property type="entry name" value="SULFITE EXPORTER TAUE_SAFE"/>
    <property type="match status" value="1"/>
</dbReference>
<evidence type="ECO:0000313" key="10">
    <source>
        <dbReference type="EMBL" id="CAL4791303.1"/>
    </source>
</evidence>
<dbReference type="Proteomes" id="UP001152797">
    <property type="component" value="Unassembled WGS sequence"/>
</dbReference>
<dbReference type="PANTHER" id="PTHR30269">
    <property type="entry name" value="TRANSMEMBRANE PROTEIN YFCA"/>
    <property type="match status" value="1"/>
</dbReference>
<evidence type="ECO:0000256" key="3">
    <source>
        <dbReference type="ARBA" id="ARBA00022475"/>
    </source>
</evidence>
<protein>
    <submittedName>
        <fullName evidence="10">Membrane transporter protein</fullName>
    </submittedName>
</protein>
<gene>
    <name evidence="9" type="ORF">C1SCF055_LOCUS29809</name>
</gene>
<dbReference type="InterPro" id="IPR002781">
    <property type="entry name" value="TM_pro_TauE-like"/>
</dbReference>
<sequence>MESSEWPVVSMDFGRPEVMIVPILAFFSSLVKGLSGMGEALVYGAGWQLFYLAGFEEMNNLGLLAGLICVLQCTSTALLAFGNWQQWLFYIKPGLIFSFAMLVPSPVGNHIREVAPTESVQLVLSVTFLSFALLKPIVDAISAFKTKEVSRPPEGDADASEATEPEPSEAEANLKRQSSQLPEAPSWLWAVLPPVGMVGGFLGGLCGINGPPFILLTAITGLDKVVARNLFPMGQAMEAWTFRLPMLLYLQRIRLEDAHLYCIGLFAGALGLQLGNCLAPKVSQKVFEWSMLLFLVVSSLLVLGLLEGKPGAFIALGASILVLLLRWLASRHLLVSRRLAAEQSGSGDRETNSSPNLFSGNLKSGPVAEGPEGPVQVYGAAEWSVPDADFTPCCAGKPWKPAGLCLCQ</sequence>
<keyword evidence="2" id="KW-0813">Transport</keyword>
<keyword evidence="4 8" id="KW-0812">Transmembrane</keyword>